<accession>A0A164N4R8</accession>
<evidence type="ECO:0000313" key="3">
    <source>
        <dbReference type="Proteomes" id="UP000076722"/>
    </source>
</evidence>
<dbReference type="Proteomes" id="UP000076722">
    <property type="component" value="Unassembled WGS sequence"/>
</dbReference>
<dbReference type="OrthoDB" id="3057168at2759"/>
<gene>
    <name evidence="2" type="ORF">SISNIDRAFT_491114</name>
</gene>
<keyword evidence="3" id="KW-1185">Reference proteome</keyword>
<reference evidence="2 3" key="1">
    <citation type="journal article" date="2016" name="Mol. Biol. Evol.">
        <title>Comparative Genomics of Early-Diverging Mushroom-Forming Fungi Provides Insights into the Origins of Lignocellulose Decay Capabilities.</title>
        <authorList>
            <person name="Nagy L.G."/>
            <person name="Riley R."/>
            <person name="Tritt A."/>
            <person name="Adam C."/>
            <person name="Daum C."/>
            <person name="Floudas D."/>
            <person name="Sun H."/>
            <person name="Yadav J.S."/>
            <person name="Pangilinan J."/>
            <person name="Larsson K.H."/>
            <person name="Matsuura K."/>
            <person name="Barry K."/>
            <person name="Labutti K."/>
            <person name="Kuo R."/>
            <person name="Ohm R.A."/>
            <person name="Bhattacharya S.S."/>
            <person name="Shirouzu T."/>
            <person name="Yoshinaga Y."/>
            <person name="Martin F.M."/>
            <person name="Grigoriev I.V."/>
            <person name="Hibbett D.S."/>
        </authorList>
    </citation>
    <scope>NUCLEOTIDE SEQUENCE [LARGE SCALE GENOMIC DNA]</scope>
    <source>
        <strain evidence="2 3">HHB9708</strain>
    </source>
</reference>
<dbReference type="STRING" id="1314777.A0A164N4R8"/>
<dbReference type="EMBL" id="KV419451">
    <property type="protein sequence ID" value="KZS87353.1"/>
    <property type="molecule type" value="Genomic_DNA"/>
</dbReference>
<dbReference type="AlphaFoldDB" id="A0A164N4R8"/>
<dbReference type="InterPro" id="IPR018712">
    <property type="entry name" value="Tle1-like_cat"/>
</dbReference>
<sequence>MSVLPPANGGEAVDPLIRPKSLVIFCDGSMDDGLVSRSDSSDAPDNSSSFFTNILRISRSVRPYSKYDGVIKDQIVYYQSGIGSEADFYNKDSDVDTLLAAFGTAVASKIRDVYAFIAQNYRPGDDICLFGFSRGAYTARKVSGLIQKIGLLSNEQMGSFYSYWQYLSDPTNPSNGTPPPPPASVIPIKLVACFDTVGSVWLGLKDQVLDSLSIKDNSLVPNVQVALHALSIHENRDRFMCTQWDESTKLPNQIVRQVFFAGAHSDVGGGYEVHELSDISLFWMVDQITSMKLLDLDLDFIANCRQYRGSKKPDWGTSQPHNSYHDTEFLEKLIMHPETRLKGGQFAGAPVSHPSVGLSPKKLDEPGNMITLDDIAKSFGKDWKPTYATLGEFEKHMKTIWHTDPSKDQSLPQPSFEKRDQILPMVTGGVSPKKFRHRTRTVVSEIPNLFKAIGDGCKIL</sequence>
<dbReference type="Pfam" id="PF09994">
    <property type="entry name" value="T6SS_Tle1-like_cat"/>
    <property type="match status" value="1"/>
</dbReference>
<evidence type="ECO:0000313" key="2">
    <source>
        <dbReference type="EMBL" id="KZS87353.1"/>
    </source>
</evidence>
<proteinExistence type="predicted"/>
<name>A0A164N4R8_9AGAM</name>
<organism evidence="2 3">
    <name type="scientific">Sistotremastrum niveocremeum HHB9708</name>
    <dbReference type="NCBI Taxonomy" id="1314777"/>
    <lineage>
        <taxon>Eukaryota</taxon>
        <taxon>Fungi</taxon>
        <taxon>Dikarya</taxon>
        <taxon>Basidiomycota</taxon>
        <taxon>Agaricomycotina</taxon>
        <taxon>Agaricomycetes</taxon>
        <taxon>Sistotremastrales</taxon>
        <taxon>Sistotremastraceae</taxon>
        <taxon>Sertulicium</taxon>
        <taxon>Sertulicium niveocremeum</taxon>
    </lineage>
</organism>
<dbReference type="PANTHER" id="PTHR33840:SF1">
    <property type="entry name" value="TLE1 PHOSPHOLIPASE DOMAIN-CONTAINING PROTEIN"/>
    <property type="match status" value="1"/>
</dbReference>
<dbReference type="PANTHER" id="PTHR33840">
    <property type="match status" value="1"/>
</dbReference>
<feature type="domain" description="T6SS Phospholipase effector Tle1-like catalytic" evidence="1">
    <location>
        <begin position="20"/>
        <end position="287"/>
    </location>
</feature>
<protein>
    <recommendedName>
        <fullName evidence="1">T6SS Phospholipase effector Tle1-like catalytic domain-containing protein</fullName>
    </recommendedName>
</protein>
<evidence type="ECO:0000259" key="1">
    <source>
        <dbReference type="Pfam" id="PF09994"/>
    </source>
</evidence>